<organism evidence="2 3">
    <name type="scientific">Actinoplanes cyaneus</name>
    <dbReference type="NCBI Taxonomy" id="52696"/>
    <lineage>
        <taxon>Bacteria</taxon>
        <taxon>Bacillati</taxon>
        <taxon>Actinomycetota</taxon>
        <taxon>Actinomycetes</taxon>
        <taxon>Micromonosporales</taxon>
        <taxon>Micromonosporaceae</taxon>
        <taxon>Actinoplanes</taxon>
    </lineage>
</organism>
<keyword evidence="3" id="KW-1185">Reference proteome</keyword>
<comment type="caution">
    <text evidence="2">The sequence shown here is derived from an EMBL/GenBank/DDBJ whole genome shotgun (WGS) entry which is preliminary data.</text>
</comment>
<dbReference type="EMBL" id="BOMH01000001">
    <property type="protein sequence ID" value="GID62266.1"/>
    <property type="molecule type" value="Genomic_DNA"/>
</dbReference>
<sequence>MAGSDTARRPETVRRHSGPSGLSLGWVRNAFRDNTDHLAPDVRRCVVKVAGGAPARFRATSRTVAVRAPAITA</sequence>
<dbReference type="AlphaFoldDB" id="A0A919IBL1"/>
<feature type="compositionally biased region" description="Basic and acidic residues" evidence="1">
    <location>
        <begin position="1"/>
        <end position="14"/>
    </location>
</feature>
<accession>A0A919IBL1</accession>
<reference evidence="2" key="1">
    <citation type="submission" date="2021-01" db="EMBL/GenBank/DDBJ databases">
        <title>Whole genome shotgun sequence of Actinoplanes cyaneus NBRC 14990.</title>
        <authorList>
            <person name="Komaki H."/>
            <person name="Tamura T."/>
        </authorList>
    </citation>
    <scope>NUCLEOTIDE SEQUENCE</scope>
    <source>
        <strain evidence="2">NBRC 14990</strain>
    </source>
</reference>
<evidence type="ECO:0000313" key="2">
    <source>
        <dbReference type="EMBL" id="GID62266.1"/>
    </source>
</evidence>
<evidence type="ECO:0000313" key="3">
    <source>
        <dbReference type="Proteomes" id="UP000619479"/>
    </source>
</evidence>
<feature type="region of interest" description="Disordered" evidence="1">
    <location>
        <begin position="1"/>
        <end position="25"/>
    </location>
</feature>
<proteinExistence type="predicted"/>
<name>A0A919IBL1_9ACTN</name>
<gene>
    <name evidence="2" type="ORF">Acy02nite_01470</name>
</gene>
<protein>
    <submittedName>
        <fullName evidence="2">Uncharacterized protein</fullName>
    </submittedName>
</protein>
<dbReference type="Proteomes" id="UP000619479">
    <property type="component" value="Unassembled WGS sequence"/>
</dbReference>
<evidence type="ECO:0000256" key="1">
    <source>
        <dbReference type="SAM" id="MobiDB-lite"/>
    </source>
</evidence>